<evidence type="ECO:0000259" key="2">
    <source>
        <dbReference type="Pfam" id="PF14372"/>
    </source>
</evidence>
<protein>
    <recommendedName>
        <fullName evidence="2">hAT-like transposase RNase-H fold domain-containing protein</fullName>
    </recommendedName>
</protein>
<organism evidence="3 4">
    <name type="scientific">Rhododendron griersonianum</name>
    <dbReference type="NCBI Taxonomy" id="479676"/>
    <lineage>
        <taxon>Eukaryota</taxon>
        <taxon>Viridiplantae</taxon>
        <taxon>Streptophyta</taxon>
        <taxon>Embryophyta</taxon>
        <taxon>Tracheophyta</taxon>
        <taxon>Spermatophyta</taxon>
        <taxon>Magnoliopsida</taxon>
        <taxon>eudicotyledons</taxon>
        <taxon>Gunneridae</taxon>
        <taxon>Pentapetalae</taxon>
        <taxon>asterids</taxon>
        <taxon>Ericales</taxon>
        <taxon>Ericaceae</taxon>
        <taxon>Ericoideae</taxon>
        <taxon>Rhodoreae</taxon>
        <taxon>Rhododendron</taxon>
    </lineage>
</organism>
<keyword evidence="4" id="KW-1185">Reference proteome</keyword>
<dbReference type="GO" id="GO:0003677">
    <property type="term" value="F:DNA binding"/>
    <property type="evidence" value="ECO:0007669"/>
    <property type="project" value="InterPro"/>
</dbReference>
<evidence type="ECO:0000313" key="4">
    <source>
        <dbReference type="Proteomes" id="UP000823749"/>
    </source>
</evidence>
<dbReference type="PANTHER" id="PTHR23272">
    <property type="entry name" value="BED FINGER-RELATED"/>
    <property type="match status" value="1"/>
</dbReference>
<dbReference type="EMBL" id="JACTNZ010000007">
    <property type="protein sequence ID" value="KAG5540721.1"/>
    <property type="molecule type" value="Genomic_DNA"/>
</dbReference>
<feature type="region of interest" description="Disordered" evidence="1">
    <location>
        <begin position="1"/>
        <end position="43"/>
    </location>
</feature>
<evidence type="ECO:0000256" key="1">
    <source>
        <dbReference type="SAM" id="MobiDB-lite"/>
    </source>
</evidence>
<dbReference type="InterPro" id="IPR012337">
    <property type="entry name" value="RNaseH-like_sf"/>
</dbReference>
<dbReference type="InterPro" id="IPR025525">
    <property type="entry name" value="hAT-like_transposase_RNase-H"/>
</dbReference>
<gene>
    <name evidence="3" type="ORF">RHGRI_020828</name>
</gene>
<dbReference type="AlphaFoldDB" id="A0AAV6JHQ5"/>
<feature type="domain" description="hAT-like transposase RNase-H fold" evidence="2">
    <location>
        <begin position="97"/>
        <end position="172"/>
    </location>
</feature>
<dbReference type="SUPFAM" id="SSF53098">
    <property type="entry name" value="Ribonuclease H-like"/>
    <property type="match status" value="1"/>
</dbReference>
<feature type="compositionally biased region" description="Acidic residues" evidence="1">
    <location>
        <begin position="14"/>
        <end position="24"/>
    </location>
</feature>
<dbReference type="Proteomes" id="UP000823749">
    <property type="component" value="Chromosome 7"/>
</dbReference>
<evidence type="ECO:0000313" key="3">
    <source>
        <dbReference type="EMBL" id="KAG5540721.1"/>
    </source>
</evidence>
<comment type="caution">
    <text evidence="3">The sequence shown here is derived from an EMBL/GenBank/DDBJ whole genome shotgun (WGS) entry which is preliminary data.</text>
</comment>
<reference evidence="3" key="1">
    <citation type="submission" date="2020-08" db="EMBL/GenBank/DDBJ databases">
        <title>Plant Genome Project.</title>
        <authorList>
            <person name="Zhang R.-G."/>
        </authorList>
    </citation>
    <scope>NUCLEOTIDE SEQUENCE</scope>
    <source>
        <strain evidence="3">WSP0</strain>
        <tissue evidence="3">Leaf</tissue>
    </source>
</reference>
<proteinExistence type="predicted"/>
<dbReference type="Pfam" id="PF14372">
    <property type="entry name" value="hAT-like_RNase-H"/>
    <property type="match status" value="1"/>
</dbReference>
<dbReference type="PANTHER" id="PTHR23272:SF193">
    <property type="entry name" value="OS07G0624100 PROTEIN"/>
    <property type="match status" value="1"/>
</dbReference>
<name>A0AAV6JHQ5_9ERIC</name>
<sequence>MSSTGEAETATADEIMESDADAMSEPEINISSDEEDEVTASKSKGRPLSVVWKHFDRVTRKGQTKPDRAKFMVIDKFLSDYLKDVHGMYVGDVRVGSRAVLVDMAKKMKKKFDKYWGKVESMNMMMFIAIVLDPRFKLRYVKFCFSELFDSDVVEELTKMIRGELDRAFVEYEKFNLNWLRATPLPFEVEENIEEMQELELALQNVSLNPIQD</sequence>
<accession>A0AAV6JHQ5</accession>